<keyword evidence="3" id="KW-1185">Reference proteome</keyword>
<dbReference type="InterPro" id="IPR001810">
    <property type="entry name" value="F-box_dom"/>
</dbReference>
<dbReference type="EMBL" id="JAVHJM010000005">
    <property type="protein sequence ID" value="KAK6514049.1"/>
    <property type="molecule type" value="Genomic_DNA"/>
</dbReference>
<evidence type="ECO:0000259" key="1">
    <source>
        <dbReference type="PROSITE" id="PS50181"/>
    </source>
</evidence>
<comment type="caution">
    <text evidence="2">The sequence shown here is derived from an EMBL/GenBank/DDBJ whole genome shotgun (WGS) entry which is preliminary data.</text>
</comment>
<evidence type="ECO:0000313" key="2">
    <source>
        <dbReference type="EMBL" id="KAK6514049.1"/>
    </source>
</evidence>
<organism evidence="2 3">
    <name type="scientific">Arthrobotrys conoides</name>
    <dbReference type="NCBI Taxonomy" id="74498"/>
    <lineage>
        <taxon>Eukaryota</taxon>
        <taxon>Fungi</taxon>
        <taxon>Dikarya</taxon>
        <taxon>Ascomycota</taxon>
        <taxon>Pezizomycotina</taxon>
        <taxon>Orbiliomycetes</taxon>
        <taxon>Orbiliales</taxon>
        <taxon>Orbiliaceae</taxon>
        <taxon>Arthrobotrys</taxon>
    </lineage>
</organism>
<gene>
    <name evidence="2" type="ORF">TWF506_008476</name>
</gene>
<protein>
    <recommendedName>
        <fullName evidence="1">F-box domain-containing protein</fullName>
    </recommendedName>
</protein>
<feature type="domain" description="F-box" evidence="1">
    <location>
        <begin position="13"/>
        <end position="44"/>
    </location>
</feature>
<sequence>MQQTSTEREQQRQLQLLSLPAEVGQSILSHLDKGDLSSFVKCSKSCYFLAFPLRFCGVRVYKDQSEASTIGLFDDGRWLAPVRKCIRLVIKIIRSGSIERRLYVAIFRLLKTFLPTYEELASISLEWGGLFALHNYPALPRNSSPSDSDTDSSSEIQNLYREIDGIYKRSYSFSEVQKLLGPYIPDDVFKVRVTTKIHFPENLKSFTFSARVLVKDTCEHLFLLPLTRCKGLTTLSIEDVIEEVQGNEEIPSSSSSNNSQPRLLNFPTVKSLYLTDLLKFRHIPSTLPVQFPNLEFLRLKESKYVPNDVYLDYEKSWAQTIPEIPTLKIVGIPSPFTIRDVKVLSMRKQILEFEQGIPEGRLPCLKTILMRNRPWGWQRKESHSVVREYIYIRQTGEGKAYEDEGAWNMVWVKGVDPSYMHISIHDGNYDLYI</sequence>
<accession>A0AAN8NPL6</accession>
<dbReference type="PROSITE" id="PS50181">
    <property type="entry name" value="FBOX"/>
    <property type="match status" value="1"/>
</dbReference>
<name>A0AAN8NPL6_9PEZI</name>
<dbReference type="SUPFAM" id="SSF52047">
    <property type="entry name" value="RNI-like"/>
    <property type="match status" value="1"/>
</dbReference>
<dbReference type="Proteomes" id="UP001307849">
    <property type="component" value="Unassembled WGS sequence"/>
</dbReference>
<dbReference type="AlphaFoldDB" id="A0AAN8NPL6"/>
<reference evidence="2 3" key="1">
    <citation type="submission" date="2019-10" db="EMBL/GenBank/DDBJ databases">
        <authorList>
            <person name="Palmer J.M."/>
        </authorList>
    </citation>
    <scope>NUCLEOTIDE SEQUENCE [LARGE SCALE GENOMIC DNA]</scope>
    <source>
        <strain evidence="2 3">TWF506</strain>
    </source>
</reference>
<proteinExistence type="predicted"/>
<evidence type="ECO:0000313" key="3">
    <source>
        <dbReference type="Proteomes" id="UP001307849"/>
    </source>
</evidence>